<dbReference type="InterPro" id="IPR036259">
    <property type="entry name" value="MFS_trans_sf"/>
</dbReference>
<dbReference type="InterPro" id="IPR020846">
    <property type="entry name" value="MFS_dom"/>
</dbReference>
<dbReference type="EMBL" id="KV907513">
    <property type="protein sequence ID" value="OOF90924.1"/>
    <property type="molecule type" value="Genomic_DNA"/>
</dbReference>
<dbReference type="SUPFAM" id="SSF103473">
    <property type="entry name" value="MFS general substrate transporter"/>
    <property type="match status" value="1"/>
</dbReference>
<feature type="domain" description="Major facilitator superfamily (MFS) profile" evidence="4">
    <location>
        <begin position="1"/>
        <end position="196"/>
    </location>
</feature>
<accession>A0A1R3R8W1</accession>
<protein>
    <recommendedName>
        <fullName evidence="4">Major facilitator superfamily (MFS) profile domain-containing protein</fullName>
    </recommendedName>
</protein>
<sequence>MDLDLAQYTLSIINAGSIIGCIVPGFLSDYMGQFNVMVLVSVFSAVAQLAIWLPVYYASTHSGIIFFAAFYGFVPGGYTSLLLPCVVALVDGHVADLGLGFGVACLCLAFGALVGIPASGALADDTENWESLIALSGAMMVMGALSFVVTRVKKGGLGPDEKGLLPEFDRDMVVLLRPYATTPPLPNVLIVCAIHY</sequence>
<keyword evidence="6" id="KW-1185">Reference proteome</keyword>
<dbReference type="InterPro" id="IPR011701">
    <property type="entry name" value="MFS"/>
</dbReference>
<organism evidence="5 6">
    <name type="scientific">Aspergillus carbonarius (strain ITEM 5010)</name>
    <dbReference type="NCBI Taxonomy" id="602072"/>
    <lineage>
        <taxon>Eukaryota</taxon>
        <taxon>Fungi</taxon>
        <taxon>Dikarya</taxon>
        <taxon>Ascomycota</taxon>
        <taxon>Pezizomycotina</taxon>
        <taxon>Eurotiomycetes</taxon>
        <taxon>Eurotiomycetidae</taxon>
        <taxon>Eurotiales</taxon>
        <taxon>Aspergillaceae</taxon>
        <taxon>Aspergillus</taxon>
        <taxon>Aspergillus subgen. Circumdati</taxon>
    </lineage>
</organism>
<name>A0A1R3R8W1_ASPC5</name>
<comment type="similarity">
    <text evidence="2">Belongs to the major facilitator superfamily. Monocarboxylate porter (TC 2.A.1.13) family.</text>
</comment>
<feature type="transmembrane region" description="Helical" evidence="3">
    <location>
        <begin position="64"/>
        <end position="90"/>
    </location>
</feature>
<evidence type="ECO:0000259" key="4">
    <source>
        <dbReference type="PROSITE" id="PS50850"/>
    </source>
</evidence>
<dbReference type="GO" id="GO:0022857">
    <property type="term" value="F:transmembrane transporter activity"/>
    <property type="evidence" value="ECO:0007669"/>
    <property type="project" value="InterPro"/>
</dbReference>
<evidence type="ECO:0000256" key="2">
    <source>
        <dbReference type="ARBA" id="ARBA00006727"/>
    </source>
</evidence>
<dbReference type="OMA" id="RYEFTFY"/>
<gene>
    <name evidence="5" type="ORF">ASPCADRAFT_10063</name>
</gene>
<dbReference type="Gene3D" id="1.20.1250.20">
    <property type="entry name" value="MFS general substrate transporter like domains"/>
    <property type="match status" value="1"/>
</dbReference>
<dbReference type="OrthoDB" id="5667at2759"/>
<dbReference type="VEuPathDB" id="FungiDB:ASPCADRAFT_10063"/>
<dbReference type="InterPro" id="IPR050327">
    <property type="entry name" value="Proton-linked_MCT"/>
</dbReference>
<feature type="transmembrane region" description="Helical" evidence="3">
    <location>
        <begin position="34"/>
        <end position="58"/>
    </location>
</feature>
<evidence type="ECO:0000256" key="3">
    <source>
        <dbReference type="SAM" id="Phobius"/>
    </source>
</evidence>
<dbReference type="Proteomes" id="UP000188318">
    <property type="component" value="Unassembled WGS sequence"/>
</dbReference>
<reference evidence="6" key="1">
    <citation type="journal article" date="2017" name="Genome Biol.">
        <title>Comparative genomics reveals high biological diversity and specific adaptations in the industrially and medically important fungal genus Aspergillus.</title>
        <authorList>
            <person name="de Vries R.P."/>
            <person name="Riley R."/>
            <person name="Wiebenga A."/>
            <person name="Aguilar-Osorio G."/>
            <person name="Amillis S."/>
            <person name="Uchima C.A."/>
            <person name="Anderluh G."/>
            <person name="Asadollahi M."/>
            <person name="Askin M."/>
            <person name="Barry K."/>
            <person name="Battaglia E."/>
            <person name="Bayram O."/>
            <person name="Benocci T."/>
            <person name="Braus-Stromeyer S.A."/>
            <person name="Caldana C."/>
            <person name="Canovas D."/>
            <person name="Cerqueira G.C."/>
            <person name="Chen F."/>
            <person name="Chen W."/>
            <person name="Choi C."/>
            <person name="Clum A."/>
            <person name="Dos Santos R.A."/>
            <person name="Damasio A.R."/>
            <person name="Diallinas G."/>
            <person name="Emri T."/>
            <person name="Fekete E."/>
            <person name="Flipphi M."/>
            <person name="Freyberg S."/>
            <person name="Gallo A."/>
            <person name="Gournas C."/>
            <person name="Habgood R."/>
            <person name="Hainaut M."/>
            <person name="Harispe M.L."/>
            <person name="Henrissat B."/>
            <person name="Hilden K.S."/>
            <person name="Hope R."/>
            <person name="Hossain A."/>
            <person name="Karabika E."/>
            <person name="Karaffa L."/>
            <person name="Karanyi Z."/>
            <person name="Krasevec N."/>
            <person name="Kuo A."/>
            <person name="Kusch H."/>
            <person name="LaButti K."/>
            <person name="Lagendijk E.L."/>
            <person name="Lapidus A."/>
            <person name="Levasseur A."/>
            <person name="Lindquist E."/>
            <person name="Lipzen A."/>
            <person name="Logrieco A.F."/>
            <person name="MacCabe A."/>
            <person name="Maekelae M.R."/>
            <person name="Malavazi I."/>
            <person name="Melin P."/>
            <person name="Meyer V."/>
            <person name="Mielnichuk N."/>
            <person name="Miskei M."/>
            <person name="Molnar A.P."/>
            <person name="Mule G."/>
            <person name="Ngan C.Y."/>
            <person name="Orejas M."/>
            <person name="Orosz E."/>
            <person name="Ouedraogo J.P."/>
            <person name="Overkamp K.M."/>
            <person name="Park H.-S."/>
            <person name="Perrone G."/>
            <person name="Piumi F."/>
            <person name="Punt P.J."/>
            <person name="Ram A.F."/>
            <person name="Ramon A."/>
            <person name="Rauscher S."/>
            <person name="Record E."/>
            <person name="Riano-Pachon D.M."/>
            <person name="Robert V."/>
            <person name="Roehrig J."/>
            <person name="Ruller R."/>
            <person name="Salamov A."/>
            <person name="Salih N.S."/>
            <person name="Samson R.A."/>
            <person name="Sandor E."/>
            <person name="Sanguinetti M."/>
            <person name="Schuetze T."/>
            <person name="Sepcic K."/>
            <person name="Shelest E."/>
            <person name="Sherlock G."/>
            <person name="Sophianopoulou V."/>
            <person name="Squina F.M."/>
            <person name="Sun H."/>
            <person name="Susca A."/>
            <person name="Todd R.B."/>
            <person name="Tsang A."/>
            <person name="Unkles S.E."/>
            <person name="van de Wiele N."/>
            <person name="van Rossen-Uffink D."/>
            <person name="Oliveira J.V."/>
            <person name="Vesth T.C."/>
            <person name="Visser J."/>
            <person name="Yu J.-H."/>
            <person name="Zhou M."/>
            <person name="Andersen M.R."/>
            <person name="Archer D.B."/>
            <person name="Baker S.E."/>
            <person name="Benoit I."/>
            <person name="Brakhage A.A."/>
            <person name="Braus G.H."/>
            <person name="Fischer R."/>
            <person name="Frisvad J.C."/>
            <person name="Goldman G.H."/>
            <person name="Houbraken J."/>
            <person name="Oakley B."/>
            <person name="Pocsi I."/>
            <person name="Scazzocchio C."/>
            <person name="Seiboth B."/>
            <person name="vanKuyk P.A."/>
            <person name="Wortman J."/>
            <person name="Dyer P.S."/>
            <person name="Grigoriev I.V."/>
        </authorList>
    </citation>
    <scope>NUCLEOTIDE SEQUENCE [LARGE SCALE GENOMIC DNA]</scope>
    <source>
        <strain evidence="6">ITEM 5010</strain>
    </source>
</reference>
<evidence type="ECO:0000256" key="1">
    <source>
        <dbReference type="ARBA" id="ARBA00004141"/>
    </source>
</evidence>
<dbReference type="AlphaFoldDB" id="A0A1R3R8W1"/>
<feature type="transmembrane region" description="Helical" evidence="3">
    <location>
        <begin position="132"/>
        <end position="152"/>
    </location>
</feature>
<dbReference type="GO" id="GO:0016020">
    <property type="term" value="C:membrane"/>
    <property type="evidence" value="ECO:0007669"/>
    <property type="project" value="UniProtKB-SubCell"/>
</dbReference>
<feature type="transmembrane region" description="Helical" evidence="3">
    <location>
        <begin position="97"/>
        <end position="120"/>
    </location>
</feature>
<dbReference type="PANTHER" id="PTHR11360">
    <property type="entry name" value="MONOCARBOXYLATE TRANSPORTER"/>
    <property type="match status" value="1"/>
</dbReference>
<dbReference type="PANTHER" id="PTHR11360:SF234">
    <property type="entry name" value="MFS-TYPE TRANSPORTER DBAD-RELATED"/>
    <property type="match status" value="1"/>
</dbReference>
<dbReference type="PROSITE" id="PS50850">
    <property type="entry name" value="MFS"/>
    <property type="match status" value="1"/>
</dbReference>
<keyword evidence="3" id="KW-0472">Membrane</keyword>
<comment type="subcellular location">
    <subcellularLocation>
        <location evidence="1">Membrane</location>
        <topology evidence="1">Multi-pass membrane protein</topology>
    </subcellularLocation>
</comment>
<evidence type="ECO:0000313" key="5">
    <source>
        <dbReference type="EMBL" id="OOF90924.1"/>
    </source>
</evidence>
<proteinExistence type="inferred from homology"/>
<feature type="transmembrane region" description="Helical" evidence="3">
    <location>
        <begin position="6"/>
        <end position="27"/>
    </location>
</feature>
<dbReference type="Pfam" id="PF07690">
    <property type="entry name" value="MFS_1"/>
    <property type="match status" value="1"/>
</dbReference>
<keyword evidence="3" id="KW-0812">Transmembrane</keyword>
<keyword evidence="3" id="KW-1133">Transmembrane helix</keyword>
<evidence type="ECO:0000313" key="6">
    <source>
        <dbReference type="Proteomes" id="UP000188318"/>
    </source>
</evidence>